<feature type="compositionally biased region" description="Basic residues" evidence="5">
    <location>
        <begin position="604"/>
        <end position="613"/>
    </location>
</feature>
<gene>
    <name evidence="9" type="ORF">PECAL_4P24990</name>
</gene>
<name>A0A8J2X0L1_9STRA</name>
<dbReference type="Gene3D" id="1.25.40.20">
    <property type="entry name" value="Ankyrin repeat-containing domain"/>
    <property type="match status" value="3"/>
</dbReference>
<evidence type="ECO:0000256" key="2">
    <source>
        <dbReference type="ARBA" id="ARBA00023043"/>
    </source>
</evidence>
<keyword evidence="6" id="KW-0472">Membrane</keyword>
<feature type="compositionally biased region" description="Basic and acidic residues" evidence="5">
    <location>
        <begin position="614"/>
        <end position="623"/>
    </location>
</feature>
<evidence type="ECO:0000259" key="8">
    <source>
        <dbReference type="PROSITE" id="PS51698"/>
    </source>
</evidence>
<evidence type="ECO:0000256" key="5">
    <source>
        <dbReference type="SAM" id="MobiDB-lite"/>
    </source>
</evidence>
<dbReference type="InterPro" id="IPR002110">
    <property type="entry name" value="Ankyrin_rpt"/>
</dbReference>
<keyword evidence="7" id="KW-0732">Signal</keyword>
<accession>A0A8J2X0L1</accession>
<feature type="repeat" description="ANK" evidence="3">
    <location>
        <begin position="447"/>
        <end position="479"/>
    </location>
</feature>
<feature type="signal peptide" evidence="7">
    <location>
        <begin position="1"/>
        <end position="15"/>
    </location>
</feature>
<dbReference type="Pfam" id="PF00023">
    <property type="entry name" value="Ank"/>
    <property type="match status" value="1"/>
</dbReference>
<reference evidence="9" key="1">
    <citation type="submission" date="2021-11" db="EMBL/GenBank/DDBJ databases">
        <authorList>
            <consortium name="Genoscope - CEA"/>
            <person name="William W."/>
        </authorList>
    </citation>
    <scope>NUCLEOTIDE SEQUENCE</scope>
</reference>
<evidence type="ECO:0000256" key="4">
    <source>
        <dbReference type="SAM" id="Coils"/>
    </source>
</evidence>
<comment type="caution">
    <text evidence="9">The sequence shown here is derived from an EMBL/GenBank/DDBJ whole genome shotgun (WGS) entry which is preliminary data.</text>
</comment>
<evidence type="ECO:0000313" key="10">
    <source>
        <dbReference type="Proteomes" id="UP000789595"/>
    </source>
</evidence>
<dbReference type="Pfam" id="PF04564">
    <property type="entry name" value="U-box"/>
    <property type="match status" value="1"/>
</dbReference>
<dbReference type="PROSITE" id="PS51698">
    <property type="entry name" value="U_BOX"/>
    <property type="match status" value="1"/>
</dbReference>
<feature type="transmembrane region" description="Helical" evidence="6">
    <location>
        <begin position="545"/>
        <end position="565"/>
    </location>
</feature>
<dbReference type="GO" id="GO:0016567">
    <property type="term" value="P:protein ubiquitination"/>
    <property type="evidence" value="ECO:0007669"/>
    <property type="project" value="InterPro"/>
</dbReference>
<keyword evidence="1" id="KW-0677">Repeat</keyword>
<dbReference type="Pfam" id="PF13637">
    <property type="entry name" value="Ank_4"/>
    <property type="match status" value="1"/>
</dbReference>
<dbReference type="OrthoDB" id="156568at2759"/>
<dbReference type="SUPFAM" id="SSF48403">
    <property type="entry name" value="Ankyrin repeat"/>
    <property type="match status" value="2"/>
</dbReference>
<feature type="compositionally biased region" description="Basic and acidic residues" evidence="5">
    <location>
        <begin position="734"/>
        <end position="751"/>
    </location>
</feature>
<feature type="repeat" description="ANK" evidence="3">
    <location>
        <begin position="480"/>
        <end position="512"/>
    </location>
</feature>
<dbReference type="GO" id="GO:0004842">
    <property type="term" value="F:ubiquitin-protein transferase activity"/>
    <property type="evidence" value="ECO:0007669"/>
    <property type="project" value="InterPro"/>
</dbReference>
<dbReference type="EMBL" id="CAKKNE010000004">
    <property type="protein sequence ID" value="CAH0375174.1"/>
    <property type="molecule type" value="Genomic_DNA"/>
</dbReference>
<protein>
    <recommendedName>
        <fullName evidence="8">U-box domain-containing protein</fullName>
    </recommendedName>
</protein>
<dbReference type="PROSITE" id="PS50297">
    <property type="entry name" value="ANK_REP_REGION"/>
    <property type="match status" value="5"/>
</dbReference>
<feature type="compositionally biased region" description="Basic and acidic residues" evidence="5">
    <location>
        <begin position="591"/>
        <end position="603"/>
    </location>
</feature>
<dbReference type="SMART" id="SM00248">
    <property type="entry name" value="ANK"/>
    <property type="match status" value="9"/>
</dbReference>
<dbReference type="PANTHER" id="PTHR24188">
    <property type="entry name" value="ANKYRIN REPEAT PROTEIN"/>
    <property type="match status" value="1"/>
</dbReference>
<dbReference type="PRINTS" id="PR01415">
    <property type="entry name" value="ANKYRIN"/>
</dbReference>
<feature type="repeat" description="ANK" evidence="3">
    <location>
        <begin position="71"/>
        <end position="103"/>
    </location>
</feature>
<dbReference type="InterPro" id="IPR036770">
    <property type="entry name" value="Ankyrin_rpt-contain_sf"/>
</dbReference>
<dbReference type="PROSITE" id="PS50088">
    <property type="entry name" value="ANK_REPEAT"/>
    <property type="match status" value="6"/>
</dbReference>
<dbReference type="InterPro" id="IPR013083">
    <property type="entry name" value="Znf_RING/FYVE/PHD"/>
</dbReference>
<evidence type="ECO:0000313" key="9">
    <source>
        <dbReference type="EMBL" id="CAH0375174.1"/>
    </source>
</evidence>
<evidence type="ECO:0000256" key="6">
    <source>
        <dbReference type="SAM" id="Phobius"/>
    </source>
</evidence>
<feature type="compositionally biased region" description="Basic and acidic residues" evidence="5">
    <location>
        <begin position="697"/>
        <end position="721"/>
    </location>
</feature>
<keyword evidence="10" id="KW-1185">Reference proteome</keyword>
<sequence>MRLLVWAAAAVYVRALQVDDAPPRLHELDFTKDDPLPPAQQKFLDEARTSARSQLARAINYKDLEFHIDHQGYRPLHLAAQQGEAGAVRDLLRLGADANARLLPSAPTGPVTVLHVAAQWGRVDIVRQLVRDGGAKIDPVEGPSSDDVKTPLVLALRHGHSNTARALIDLGADLSIISTGGWTPLATAANQGNVELVKKLIKAGAKPSKPSQRVGGGFTALHCLTVGLPVAEWSAGCLVALYQGGADLDARDHNGRTLLFIAASRGSHAFVEFLTWLGADATIGNKDGVLPAEIAEENGHAFTVGEIDFRHVYSRLIEEGHDGLTALTLADSFLDRGANIDEPTGEDAMTSLAFACAEDRRDLIGLFVSHGADKRLAKGCEPYLDFIGRLEKVVAEGRFSRERLDAALETLRLHPFPLHYIGELGDEAGVVEPLVALGYDVNALSDGGTHPLHIPALYGRTELVRALIRAGADPDGGSSETKTALYYAAGEGHEDIVRLLIDAGADVRAPLNGGGSIFDLAKMKGHTRVAELLARHDRIKKGRTMLLVTFGVVLLGVLSVAYLFVSKPAAERAARELERELELEAEREAAARARASKRDERSGVRRRAHRGRRRDATRARDVQEPALESTAPEPEAAVREQVRLDRKAAAEAAEAARSREAAAARAREDEKREREAAAAREQEVRDREAAAEAARAALDREAAAAREREARERESWERENLDSLQAMAAWAAASEEKTEEPVGREESKEEPPAAPEGFEIVARVLEHLGEPHLLPIFEAEEINDEYLPDLDPADLIGLGVSQMTCLTILGAAHSAAKTKKLEAEEVLDNVAKHQSVLEEELREHRAEISRLRIRELPEDLCCSITCEIMKDPVMCVGDGHTYERVAIEQWLATGRGTSPATNEPLETTQLVPNHMAKKLIAALLEEHRGRAAD</sequence>
<feature type="domain" description="U-box" evidence="8">
    <location>
        <begin position="855"/>
        <end position="930"/>
    </location>
</feature>
<dbReference type="AlphaFoldDB" id="A0A8J2X0L1"/>
<dbReference type="CDD" id="cd09487">
    <property type="entry name" value="SAM_superfamily"/>
    <property type="match status" value="1"/>
</dbReference>
<feature type="coiled-coil region" evidence="4">
    <location>
        <begin position="823"/>
        <end position="854"/>
    </location>
</feature>
<dbReference type="SMART" id="SM00504">
    <property type="entry name" value="Ubox"/>
    <property type="match status" value="1"/>
</dbReference>
<keyword evidence="6" id="KW-1133">Transmembrane helix</keyword>
<dbReference type="PANTHER" id="PTHR24188:SF29">
    <property type="entry name" value="GH09064P"/>
    <property type="match status" value="1"/>
</dbReference>
<dbReference type="CDD" id="cd16655">
    <property type="entry name" value="RING-Ubox_WDSUB1-like"/>
    <property type="match status" value="1"/>
</dbReference>
<proteinExistence type="predicted"/>
<feature type="repeat" description="ANK" evidence="3">
    <location>
        <begin position="254"/>
        <end position="286"/>
    </location>
</feature>
<keyword evidence="2 3" id="KW-0040">ANK repeat</keyword>
<feature type="chain" id="PRO_5035286953" description="U-box domain-containing protein" evidence="7">
    <location>
        <begin position="16"/>
        <end position="933"/>
    </location>
</feature>
<keyword evidence="4" id="KW-0175">Coiled coil</keyword>
<dbReference type="SUPFAM" id="SSF57850">
    <property type="entry name" value="RING/U-box"/>
    <property type="match status" value="1"/>
</dbReference>
<keyword evidence="6" id="KW-0812">Transmembrane</keyword>
<feature type="region of interest" description="Disordered" evidence="5">
    <location>
        <begin position="591"/>
        <end position="755"/>
    </location>
</feature>
<evidence type="ECO:0000256" key="7">
    <source>
        <dbReference type="SAM" id="SignalP"/>
    </source>
</evidence>
<dbReference type="Gene3D" id="3.30.40.10">
    <property type="entry name" value="Zinc/RING finger domain, C3HC4 (zinc finger)"/>
    <property type="match status" value="1"/>
</dbReference>
<feature type="repeat" description="ANK" evidence="3">
    <location>
        <begin position="147"/>
        <end position="179"/>
    </location>
</feature>
<evidence type="ECO:0000256" key="1">
    <source>
        <dbReference type="ARBA" id="ARBA00022737"/>
    </source>
</evidence>
<evidence type="ECO:0000256" key="3">
    <source>
        <dbReference type="PROSITE-ProRule" id="PRU00023"/>
    </source>
</evidence>
<dbReference type="InterPro" id="IPR003613">
    <property type="entry name" value="Ubox_domain"/>
</dbReference>
<dbReference type="Proteomes" id="UP000789595">
    <property type="component" value="Unassembled WGS sequence"/>
</dbReference>
<feature type="repeat" description="ANK" evidence="3">
    <location>
        <begin position="180"/>
        <end position="212"/>
    </location>
</feature>
<organism evidence="9 10">
    <name type="scientific">Pelagomonas calceolata</name>
    <dbReference type="NCBI Taxonomy" id="35677"/>
    <lineage>
        <taxon>Eukaryota</taxon>
        <taxon>Sar</taxon>
        <taxon>Stramenopiles</taxon>
        <taxon>Ochrophyta</taxon>
        <taxon>Pelagophyceae</taxon>
        <taxon>Pelagomonadales</taxon>
        <taxon>Pelagomonadaceae</taxon>
        <taxon>Pelagomonas</taxon>
    </lineage>
</organism>
<feature type="compositionally biased region" description="Basic and acidic residues" evidence="5">
    <location>
        <begin position="636"/>
        <end position="690"/>
    </location>
</feature>
<dbReference type="Pfam" id="PF12796">
    <property type="entry name" value="Ank_2"/>
    <property type="match status" value="2"/>
</dbReference>